<name>D8LMS9_ECTSI</name>
<dbReference type="STRING" id="2880.D8LMS9"/>
<keyword evidence="2" id="KW-0812">Transmembrane</keyword>
<dbReference type="Pfam" id="PF03067">
    <property type="entry name" value="LPMO_10"/>
    <property type="match status" value="1"/>
</dbReference>
<evidence type="ECO:0000259" key="10">
    <source>
        <dbReference type="PROSITE" id="PS51212"/>
    </source>
</evidence>
<gene>
    <name evidence="11" type="ORF">Esi_0041_0044</name>
</gene>
<dbReference type="Pfam" id="PF01822">
    <property type="entry name" value="WSC"/>
    <property type="match status" value="1"/>
</dbReference>
<reference evidence="11 12" key="1">
    <citation type="journal article" date="2010" name="Nature">
        <title>The Ectocarpus genome and the independent evolution of multicellularity in brown algae.</title>
        <authorList>
            <person name="Cock J.M."/>
            <person name="Sterck L."/>
            <person name="Rouze P."/>
            <person name="Scornet D."/>
            <person name="Allen A.E."/>
            <person name="Amoutzias G."/>
            <person name="Anthouard V."/>
            <person name="Artiguenave F."/>
            <person name="Aury J.M."/>
            <person name="Badger J.H."/>
            <person name="Beszteri B."/>
            <person name="Billiau K."/>
            <person name="Bonnet E."/>
            <person name="Bothwell J.H."/>
            <person name="Bowler C."/>
            <person name="Boyen C."/>
            <person name="Brownlee C."/>
            <person name="Carrano C.J."/>
            <person name="Charrier B."/>
            <person name="Cho G.Y."/>
            <person name="Coelho S.M."/>
            <person name="Collen J."/>
            <person name="Corre E."/>
            <person name="Da Silva C."/>
            <person name="Delage L."/>
            <person name="Delaroque N."/>
            <person name="Dittami S.M."/>
            <person name="Doulbeau S."/>
            <person name="Elias M."/>
            <person name="Farnham G."/>
            <person name="Gachon C.M."/>
            <person name="Gschloessl B."/>
            <person name="Heesch S."/>
            <person name="Jabbari K."/>
            <person name="Jubin C."/>
            <person name="Kawai H."/>
            <person name="Kimura K."/>
            <person name="Kloareg B."/>
            <person name="Kupper F.C."/>
            <person name="Lang D."/>
            <person name="Le Bail A."/>
            <person name="Leblanc C."/>
            <person name="Lerouge P."/>
            <person name="Lohr M."/>
            <person name="Lopez P.J."/>
            <person name="Martens C."/>
            <person name="Maumus F."/>
            <person name="Michel G."/>
            <person name="Miranda-Saavedra D."/>
            <person name="Morales J."/>
            <person name="Moreau H."/>
            <person name="Motomura T."/>
            <person name="Nagasato C."/>
            <person name="Napoli C.A."/>
            <person name="Nelson D.R."/>
            <person name="Nyvall-Collen P."/>
            <person name="Peters A.F."/>
            <person name="Pommier C."/>
            <person name="Potin P."/>
            <person name="Poulain J."/>
            <person name="Quesneville H."/>
            <person name="Read B."/>
            <person name="Rensing S.A."/>
            <person name="Ritter A."/>
            <person name="Rousvoal S."/>
            <person name="Samanta M."/>
            <person name="Samson G."/>
            <person name="Schroeder D.C."/>
            <person name="Segurens B."/>
            <person name="Strittmatter M."/>
            <person name="Tonon T."/>
            <person name="Tregear J.W."/>
            <person name="Valentin K."/>
            <person name="von Dassow P."/>
            <person name="Yamagishi T."/>
            <person name="Van de Peer Y."/>
            <person name="Wincker P."/>
        </authorList>
    </citation>
    <scope>NUCLEOTIDE SEQUENCE [LARGE SCALE GENOMIC DNA]</scope>
    <source>
        <strain evidence="12">Ec32 / CCAP1310/4</strain>
    </source>
</reference>
<evidence type="ECO:0000256" key="2">
    <source>
        <dbReference type="ARBA" id="ARBA00022692"/>
    </source>
</evidence>
<dbReference type="InParanoid" id="D8LMS9"/>
<dbReference type="EMBL" id="FN649740">
    <property type="protein sequence ID" value="CBN74730.1"/>
    <property type="molecule type" value="Genomic_DNA"/>
</dbReference>
<feature type="signal peptide" evidence="8">
    <location>
        <begin position="1"/>
        <end position="20"/>
    </location>
</feature>
<evidence type="ECO:0000313" key="12">
    <source>
        <dbReference type="Proteomes" id="UP000002630"/>
    </source>
</evidence>
<sequence>MTRLGAIAALAAGFAQVSFAHIMQKYPMSRQLSRGIDFKAWDDPEVEFCPHCYNARGPKYVKQRAYDNVDSATLDAYGGGEEFPLYFGEFADNGNYLETNEIAKRHGVCGDPEQNADEGTNVYSTANINWDPLDSFTSGQVLEMDIVMNAYHWGHCEFFVCNTDDMDDPDGVPTQECFNMHPLTRADDDGDASPIDPNYPGRYYVDPECREEETEQSSNSIEGYNIKMRYVLPDIECEHCILQMVYYTGNTCKHIGYEEFNPTSWPSSCAPNKWDWIELDRYVCGTRGQYPEEFWACSDFSMTSDGSTPADAPMPDPVDEEDDEDSTDGGMEMYEYVGCYTDRQDDRILGDKLDSDLMTADFCYEYCSEIGAAYMATQYAFECFCSADEDLDYERHGTAMCDKACRGDEGETCGGENAFDLYRIMPSMDLPTPATPFSEPEPEPTTPVSDGCAEAWGQCGGGNWEGSTCCMEGYECVANNDWYSQCRPTA</sequence>
<dbReference type="GO" id="GO:0005576">
    <property type="term" value="C:extracellular region"/>
    <property type="evidence" value="ECO:0007669"/>
    <property type="project" value="InterPro"/>
</dbReference>
<dbReference type="AlphaFoldDB" id="D8LMS9"/>
<protein>
    <submittedName>
        <fullName evidence="11">EsV-1-166</fullName>
    </submittedName>
</protein>
<feature type="chain" id="PRO_5003117353" evidence="8">
    <location>
        <begin position="21"/>
        <end position="490"/>
    </location>
</feature>
<keyword evidence="5" id="KW-0472">Membrane</keyword>
<evidence type="ECO:0000256" key="5">
    <source>
        <dbReference type="ARBA" id="ARBA00023136"/>
    </source>
</evidence>
<evidence type="ECO:0000256" key="3">
    <source>
        <dbReference type="ARBA" id="ARBA00022729"/>
    </source>
</evidence>
<dbReference type="InterPro" id="IPR000254">
    <property type="entry name" value="CBD"/>
</dbReference>
<dbReference type="PANTHER" id="PTHR24269">
    <property type="entry name" value="KREMEN PROTEIN"/>
    <property type="match status" value="1"/>
</dbReference>
<dbReference type="GO" id="GO:0005886">
    <property type="term" value="C:plasma membrane"/>
    <property type="evidence" value="ECO:0007669"/>
    <property type="project" value="TreeGrafter"/>
</dbReference>
<feature type="domain" description="WSC" evidence="10">
    <location>
        <begin position="333"/>
        <end position="425"/>
    </location>
</feature>
<dbReference type="OrthoDB" id="58969at2759"/>
<evidence type="ECO:0000256" key="8">
    <source>
        <dbReference type="SAM" id="SignalP"/>
    </source>
</evidence>
<dbReference type="GO" id="GO:0005975">
    <property type="term" value="P:carbohydrate metabolic process"/>
    <property type="evidence" value="ECO:0007669"/>
    <property type="project" value="InterPro"/>
</dbReference>
<evidence type="ECO:0000256" key="1">
    <source>
        <dbReference type="ARBA" id="ARBA00004167"/>
    </source>
</evidence>
<proteinExistence type="predicted"/>
<evidence type="ECO:0000256" key="6">
    <source>
        <dbReference type="ARBA" id="ARBA00023180"/>
    </source>
</evidence>
<evidence type="ECO:0000259" key="9">
    <source>
        <dbReference type="PROSITE" id="PS51164"/>
    </source>
</evidence>
<evidence type="ECO:0000256" key="4">
    <source>
        <dbReference type="ARBA" id="ARBA00022989"/>
    </source>
</evidence>
<dbReference type="Proteomes" id="UP000002630">
    <property type="component" value="Linkage Group LG15"/>
</dbReference>
<organism evidence="11 12">
    <name type="scientific">Ectocarpus siliculosus</name>
    <name type="common">Brown alga</name>
    <name type="synonym">Conferva siliculosa</name>
    <dbReference type="NCBI Taxonomy" id="2880"/>
    <lineage>
        <taxon>Eukaryota</taxon>
        <taxon>Sar</taxon>
        <taxon>Stramenopiles</taxon>
        <taxon>Ochrophyta</taxon>
        <taxon>PX clade</taxon>
        <taxon>Phaeophyceae</taxon>
        <taxon>Ectocarpales</taxon>
        <taxon>Ectocarpaceae</taxon>
        <taxon>Ectocarpus</taxon>
    </lineage>
</organism>
<dbReference type="PROSITE" id="PS51164">
    <property type="entry name" value="CBM1_2"/>
    <property type="match status" value="1"/>
</dbReference>
<dbReference type="EMBL" id="FN648608">
    <property type="protein sequence ID" value="CBN74730.1"/>
    <property type="molecule type" value="Genomic_DNA"/>
</dbReference>
<dbReference type="Pfam" id="PF00734">
    <property type="entry name" value="CBM_1"/>
    <property type="match status" value="1"/>
</dbReference>
<dbReference type="GO" id="GO:0030248">
    <property type="term" value="F:cellulose binding"/>
    <property type="evidence" value="ECO:0007669"/>
    <property type="project" value="InterPro"/>
</dbReference>
<dbReference type="SMART" id="SM00236">
    <property type="entry name" value="fCBD"/>
    <property type="match status" value="1"/>
</dbReference>
<keyword evidence="12" id="KW-1185">Reference proteome</keyword>
<keyword evidence="3 8" id="KW-0732">Signal</keyword>
<accession>D8LMS9</accession>
<dbReference type="InterPro" id="IPR035971">
    <property type="entry name" value="CBD_sf"/>
</dbReference>
<evidence type="ECO:0000313" key="11">
    <source>
        <dbReference type="EMBL" id="CBN74730.1"/>
    </source>
</evidence>
<dbReference type="SMART" id="SM00321">
    <property type="entry name" value="WSC"/>
    <property type="match status" value="1"/>
</dbReference>
<dbReference type="PROSITE" id="PS51212">
    <property type="entry name" value="WSC"/>
    <property type="match status" value="1"/>
</dbReference>
<feature type="domain" description="CBM1" evidence="9">
    <location>
        <begin position="451"/>
        <end position="487"/>
    </location>
</feature>
<feature type="region of interest" description="Disordered" evidence="7">
    <location>
        <begin position="305"/>
        <end position="329"/>
    </location>
</feature>
<dbReference type="InterPro" id="IPR051836">
    <property type="entry name" value="Kremen_rcpt"/>
</dbReference>
<feature type="compositionally biased region" description="Acidic residues" evidence="7">
    <location>
        <begin position="317"/>
        <end position="327"/>
    </location>
</feature>
<keyword evidence="6" id="KW-0325">Glycoprotein</keyword>
<dbReference type="PANTHER" id="PTHR24269:SF16">
    <property type="entry name" value="PROTEIN SLG1"/>
    <property type="match status" value="1"/>
</dbReference>
<keyword evidence="4" id="KW-1133">Transmembrane helix</keyword>
<dbReference type="InterPro" id="IPR002889">
    <property type="entry name" value="WSC_carb-bd"/>
</dbReference>
<comment type="subcellular location">
    <subcellularLocation>
        <location evidence="1">Membrane</location>
        <topology evidence="1">Single-pass membrane protein</topology>
    </subcellularLocation>
</comment>
<dbReference type="SUPFAM" id="SSF57180">
    <property type="entry name" value="Cellulose-binding domain"/>
    <property type="match status" value="1"/>
</dbReference>
<evidence type="ECO:0000256" key="7">
    <source>
        <dbReference type="SAM" id="MobiDB-lite"/>
    </source>
</evidence>
<dbReference type="InterPro" id="IPR004302">
    <property type="entry name" value="Cellulose/chitin-bd_N"/>
</dbReference>
<dbReference type="PROSITE" id="PS00562">
    <property type="entry name" value="CBM1_1"/>
    <property type="match status" value="1"/>
</dbReference>